<evidence type="ECO:0000256" key="1">
    <source>
        <dbReference type="SAM" id="Phobius"/>
    </source>
</evidence>
<organism evidence="2 3">
    <name type="scientific">Olivibacter jilunii</name>
    <dbReference type="NCBI Taxonomy" id="985016"/>
    <lineage>
        <taxon>Bacteria</taxon>
        <taxon>Pseudomonadati</taxon>
        <taxon>Bacteroidota</taxon>
        <taxon>Sphingobacteriia</taxon>
        <taxon>Sphingobacteriales</taxon>
        <taxon>Sphingobacteriaceae</taxon>
        <taxon>Olivibacter</taxon>
    </lineage>
</organism>
<keyword evidence="1" id="KW-0812">Transmembrane</keyword>
<evidence type="ECO:0000313" key="2">
    <source>
        <dbReference type="EMBL" id="MFD2965408.1"/>
    </source>
</evidence>
<proteinExistence type="predicted"/>
<accession>A0ABW6B7C6</accession>
<gene>
    <name evidence="2" type="ORF">ACFS6J_26645</name>
</gene>
<comment type="caution">
    <text evidence="2">The sequence shown here is derived from an EMBL/GenBank/DDBJ whole genome shotgun (WGS) entry which is preliminary data.</text>
</comment>
<keyword evidence="3" id="KW-1185">Reference proteome</keyword>
<name>A0ABW6B7C6_9SPHI</name>
<sequence length="174" mass="20222">MLKQITWQEFLLAATLLTFLWYISIILLLFRKELKRLLTGKKHGAENGVRNGTKEDDLDAEQAKSVDDNLMGKTKLPEGMSVMGMEEFSFRKRDEEQKEKMLGSVPDLLEEMKQLFQILKDEEGTKADFLVLMDGFKPRLKAIRTDSNQQSLNEFIARHAPFPLSERELENLWE</sequence>
<protein>
    <submittedName>
        <fullName evidence="2">Uncharacterized protein</fullName>
    </submittedName>
</protein>
<evidence type="ECO:0000313" key="3">
    <source>
        <dbReference type="Proteomes" id="UP001597560"/>
    </source>
</evidence>
<reference evidence="3" key="1">
    <citation type="journal article" date="2019" name="Int. J. Syst. Evol. Microbiol.">
        <title>The Global Catalogue of Microorganisms (GCM) 10K type strain sequencing project: providing services to taxonomists for standard genome sequencing and annotation.</title>
        <authorList>
            <consortium name="The Broad Institute Genomics Platform"/>
            <consortium name="The Broad Institute Genome Sequencing Center for Infectious Disease"/>
            <person name="Wu L."/>
            <person name="Ma J."/>
        </authorList>
    </citation>
    <scope>NUCLEOTIDE SEQUENCE [LARGE SCALE GENOMIC DNA]</scope>
    <source>
        <strain evidence="3">KCTC 23098</strain>
    </source>
</reference>
<keyword evidence="1" id="KW-0472">Membrane</keyword>
<feature type="transmembrane region" description="Helical" evidence="1">
    <location>
        <begin position="12"/>
        <end position="30"/>
    </location>
</feature>
<dbReference type="Proteomes" id="UP001597560">
    <property type="component" value="Unassembled WGS sequence"/>
</dbReference>
<dbReference type="RefSeq" id="WP_377613377.1">
    <property type="nucleotide sequence ID" value="NZ_JBHUPA010000035.1"/>
</dbReference>
<dbReference type="EMBL" id="JBHUPA010000035">
    <property type="protein sequence ID" value="MFD2965408.1"/>
    <property type="molecule type" value="Genomic_DNA"/>
</dbReference>
<keyword evidence="1" id="KW-1133">Transmembrane helix</keyword>